<feature type="domain" description="C2" evidence="2">
    <location>
        <begin position="1"/>
        <end position="127"/>
    </location>
</feature>
<dbReference type="EMBL" id="LR862144">
    <property type="protein sequence ID" value="CAD1824346.1"/>
    <property type="molecule type" value="Genomic_DNA"/>
</dbReference>
<organism evidence="3">
    <name type="scientific">Ananas comosus var. bracteatus</name>
    <name type="common">red pineapple</name>
    <dbReference type="NCBI Taxonomy" id="296719"/>
    <lineage>
        <taxon>Eukaryota</taxon>
        <taxon>Viridiplantae</taxon>
        <taxon>Streptophyta</taxon>
        <taxon>Embryophyta</taxon>
        <taxon>Tracheophyta</taxon>
        <taxon>Spermatophyta</taxon>
        <taxon>Magnoliopsida</taxon>
        <taxon>Liliopsida</taxon>
        <taxon>Poales</taxon>
        <taxon>Bromeliaceae</taxon>
        <taxon>Bromelioideae</taxon>
        <taxon>Ananas</taxon>
    </lineage>
</organism>
<dbReference type="PANTHER" id="PTHR32246:SF169">
    <property type="entry name" value="PROTEIN SRC2-LIKE"/>
    <property type="match status" value="1"/>
</dbReference>
<feature type="region of interest" description="Disordered" evidence="1">
    <location>
        <begin position="43"/>
        <end position="80"/>
    </location>
</feature>
<dbReference type="PANTHER" id="PTHR32246">
    <property type="entry name" value="INGRESSION PROTEIN FIC1"/>
    <property type="match status" value="1"/>
</dbReference>
<dbReference type="SUPFAM" id="SSF49562">
    <property type="entry name" value="C2 domain (Calcium/lipid-binding domain, CaLB)"/>
    <property type="match status" value="1"/>
</dbReference>
<dbReference type="AlphaFoldDB" id="A0A6V7P135"/>
<evidence type="ECO:0000313" key="3">
    <source>
        <dbReference type="EMBL" id="CAD1824346.1"/>
    </source>
</evidence>
<proteinExistence type="predicted"/>
<reference evidence="3" key="1">
    <citation type="submission" date="2020-07" db="EMBL/GenBank/DDBJ databases">
        <authorList>
            <person name="Lin J."/>
        </authorList>
    </citation>
    <scope>NUCLEOTIDE SEQUENCE</scope>
</reference>
<name>A0A6V7P135_ANACO</name>
<protein>
    <recommendedName>
        <fullName evidence="2">C2 domain-containing protein</fullName>
    </recommendedName>
</protein>
<dbReference type="PROSITE" id="PS50004">
    <property type="entry name" value="C2"/>
    <property type="match status" value="1"/>
</dbReference>
<dbReference type="Gene3D" id="2.60.40.150">
    <property type="entry name" value="C2 domain"/>
    <property type="match status" value="1"/>
</dbReference>
<evidence type="ECO:0000259" key="2">
    <source>
        <dbReference type="PROSITE" id="PS50004"/>
    </source>
</evidence>
<dbReference type="InterPro" id="IPR000008">
    <property type="entry name" value="C2_dom"/>
</dbReference>
<gene>
    <name evidence="3" type="ORF">CB5_LOCUS7557</name>
</gene>
<sequence length="290" mass="31439">MDHPRRRRWWIDVKTISCRGVKSFVPFQKPSLYAILSLVVAPDDDDDDEQQQQRTPVDLDGGENPEWDHPMRLSFSSPRVGPPRPPPLLLRFDVAASSIPLLGDKVLAAAQVPVAHLLNATAEESPGGARAGALRHLSYELRAPDGKPNGVLTFSFRITTLGVGGGGITDHVDPSFNVGAPISACAPQYSPPPTTNVVLYPPLDYPPPPEIYPPPPPPLFPDPEPLYPPPGTRFPFQAHDQELYPPPSVPAPVACYPPQDPGCSYPTPRGTYGCPTENGWDRRGLFGGSN</sequence>
<evidence type="ECO:0000256" key="1">
    <source>
        <dbReference type="SAM" id="MobiDB-lite"/>
    </source>
</evidence>
<dbReference type="InterPro" id="IPR035892">
    <property type="entry name" value="C2_domain_sf"/>
</dbReference>
<accession>A0A6V7P135</accession>